<proteinExistence type="predicted"/>
<reference evidence="3 4" key="1">
    <citation type="submission" date="2020-08" db="EMBL/GenBank/DDBJ databases">
        <title>novel species in genus Corynebacterium.</title>
        <authorList>
            <person name="Zhang G."/>
        </authorList>
    </citation>
    <scope>NUCLEOTIDE SEQUENCE [LARGE SCALE GENOMIC DNA]</scope>
    <source>
        <strain evidence="3 4">zg-917</strain>
        <strain evidence="2">Zg-917</strain>
    </source>
</reference>
<dbReference type="EMBL" id="CP061032">
    <property type="protein sequence ID" value="QNP89484.1"/>
    <property type="molecule type" value="Genomic_DNA"/>
</dbReference>
<keyword evidence="4" id="KW-1185">Reference proteome</keyword>
<evidence type="ECO:0000313" key="1">
    <source>
        <dbReference type="EMBL" id="MBC3178101.1"/>
    </source>
</evidence>
<dbReference type="AlphaFoldDB" id="A0A7H0JWR8"/>
<evidence type="ECO:0000313" key="4">
    <source>
        <dbReference type="Proteomes" id="UP000642876"/>
    </source>
</evidence>
<accession>A0A7H0JWR8</accession>
<dbReference type="EMBL" id="JACMYE010000001">
    <property type="protein sequence ID" value="MBC3178101.1"/>
    <property type="molecule type" value="Genomic_DNA"/>
</dbReference>
<dbReference type="Proteomes" id="UP000516235">
    <property type="component" value="Chromosome"/>
</dbReference>
<dbReference type="Proteomes" id="UP000642876">
    <property type="component" value="Unassembled WGS sequence"/>
</dbReference>
<dbReference type="KEGG" id="cluj:IAU68_07165"/>
<evidence type="ECO:0000313" key="3">
    <source>
        <dbReference type="Proteomes" id="UP000516235"/>
    </source>
</evidence>
<dbReference type="RefSeq" id="WP_171192628.1">
    <property type="nucleotide sequence ID" value="NZ_CP061032.1"/>
</dbReference>
<gene>
    <name evidence="1" type="ORF">H7348_02035</name>
    <name evidence="2" type="ORF">IAU68_07165</name>
</gene>
<evidence type="ECO:0000313" key="2">
    <source>
        <dbReference type="EMBL" id="QNP89484.1"/>
    </source>
</evidence>
<protein>
    <submittedName>
        <fullName evidence="2">Uncharacterized protein</fullName>
    </submittedName>
</protein>
<name>A0A7H0JWR8_9CORY</name>
<organism evidence="2 3">
    <name type="scientific">Corynebacterium lujinxingii</name>
    <dbReference type="NCBI Taxonomy" id="2763010"/>
    <lineage>
        <taxon>Bacteria</taxon>
        <taxon>Bacillati</taxon>
        <taxon>Actinomycetota</taxon>
        <taxon>Actinomycetes</taxon>
        <taxon>Mycobacteriales</taxon>
        <taxon>Corynebacteriaceae</taxon>
        <taxon>Corynebacterium</taxon>
    </lineage>
</organism>
<sequence length="188" mass="19911">MTGNVWIIPGSPALALSRDDEPSQRLLAATRSLAGTADGRPIDIVCSLENKWRTAHAGSLRAWGGPGVTVRAGNHLGEIVGRYALGDPEVREVRPQIGNLDADAVTVVVVDGPAGLTERAPLALQPGAPETHQGIVRWLGGAEAVVVDTHVLEPQLWRELAALDRKNARLIDADASLGVGRYVAEWSV</sequence>